<dbReference type="RefSeq" id="WP_186679108.1">
    <property type="nucleotide sequence ID" value="NZ_CP077093.1"/>
</dbReference>
<dbReference type="AlphaFoldDB" id="A0A9E6PGU1"/>
<evidence type="ECO:0000313" key="2">
    <source>
        <dbReference type="Proteomes" id="UP000634530"/>
    </source>
</evidence>
<keyword evidence="2" id="KW-1185">Reference proteome</keyword>
<dbReference type="KEGG" id="pvw:HU752_019600"/>
<organism evidence="1 2">
    <name type="scientific">Pseudomonas vanderleydeniana</name>
    <dbReference type="NCBI Taxonomy" id="2745495"/>
    <lineage>
        <taxon>Bacteria</taxon>
        <taxon>Pseudomonadati</taxon>
        <taxon>Pseudomonadota</taxon>
        <taxon>Gammaproteobacteria</taxon>
        <taxon>Pseudomonadales</taxon>
        <taxon>Pseudomonadaceae</taxon>
        <taxon>Pseudomonas</taxon>
    </lineage>
</organism>
<evidence type="ECO:0000313" key="1">
    <source>
        <dbReference type="EMBL" id="QXI26162.1"/>
    </source>
</evidence>
<reference evidence="1 2" key="2">
    <citation type="journal article" date="2021" name="Microorganisms">
        <title>The Ever-Expanding Pseudomonas Genus: Description of 43 New Species and Partition of the Pseudomonas putida Group.</title>
        <authorList>
            <person name="Girard L."/>
            <person name="Lood C."/>
            <person name="Hofte M."/>
            <person name="Vandamme P."/>
            <person name="Rokni-Zadeh H."/>
            <person name="van Noort V."/>
            <person name="Lavigne R."/>
            <person name="De Mot R."/>
        </authorList>
    </citation>
    <scope>NUCLEOTIDE SEQUENCE [LARGE SCALE GENOMIC DNA]</scope>
    <source>
        <strain evidence="1 2">RW8P3</strain>
    </source>
</reference>
<proteinExistence type="predicted"/>
<reference evidence="1 2" key="1">
    <citation type="journal article" date="2020" name="Microorganisms">
        <title>Reliable Identification of Environmental Pseudomonas Isolates Using the rpoD Gene.</title>
        <authorList>
            <consortium name="The Broad Institute Genome Sequencing Platform"/>
            <person name="Girard L."/>
            <person name="Lood C."/>
            <person name="Rokni-Zadeh H."/>
            <person name="van Noort V."/>
            <person name="Lavigne R."/>
            <person name="De Mot R."/>
        </authorList>
    </citation>
    <scope>NUCLEOTIDE SEQUENCE [LARGE SCALE GENOMIC DNA]</scope>
    <source>
        <strain evidence="1 2">RW8P3</strain>
    </source>
</reference>
<protein>
    <submittedName>
        <fullName evidence="1">Uncharacterized protein</fullName>
    </submittedName>
</protein>
<accession>A0A9E6PGU1</accession>
<name>A0A9E6PGU1_9PSED</name>
<dbReference type="Proteomes" id="UP000634530">
    <property type="component" value="Chromosome"/>
</dbReference>
<gene>
    <name evidence="1" type="ORF">HU752_019600</name>
</gene>
<sequence length="141" mass="15998">MDEERWGFHLFGANFASVEEAELYAFEQWEPEPPAAATDTEWNDWEDRNPTWRMAAELEFHIDSDFVELSGGLDSVVSQISCPAERAEVVAKGSPFTHFIMIGANPNAIWHDRRSRSSQVEPVTRLPESTATVTYLGKYNC</sequence>
<dbReference type="EMBL" id="CP077093">
    <property type="protein sequence ID" value="QXI26162.1"/>
    <property type="molecule type" value="Genomic_DNA"/>
</dbReference>